<dbReference type="Pfam" id="PF07250">
    <property type="entry name" value="Glyoxal_oxid_N"/>
    <property type="match status" value="1"/>
</dbReference>
<evidence type="ECO:0000259" key="3">
    <source>
        <dbReference type="Pfam" id="PF07250"/>
    </source>
</evidence>
<dbReference type="EMBL" id="BMAR01000009">
    <property type="protein sequence ID" value="GFR45012.1"/>
    <property type="molecule type" value="Genomic_DNA"/>
</dbReference>
<feature type="domain" description="Galactose oxidase-like Early set" evidence="4">
    <location>
        <begin position="574"/>
        <end position="665"/>
    </location>
</feature>
<organism evidence="5 6">
    <name type="scientific">Astrephomene gubernaculifera</name>
    <dbReference type="NCBI Taxonomy" id="47775"/>
    <lineage>
        <taxon>Eukaryota</taxon>
        <taxon>Viridiplantae</taxon>
        <taxon>Chlorophyta</taxon>
        <taxon>core chlorophytes</taxon>
        <taxon>Chlorophyceae</taxon>
        <taxon>CS clade</taxon>
        <taxon>Chlamydomonadales</taxon>
        <taxon>Astrephomenaceae</taxon>
        <taxon>Astrephomene</taxon>
    </lineage>
</organism>
<dbReference type="SUPFAM" id="SSF50965">
    <property type="entry name" value="Galactose oxidase, central domain"/>
    <property type="match status" value="1"/>
</dbReference>
<dbReference type="Proteomes" id="UP001054857">
    <property type="component" value="Unassembled WGS sequence"/>
</dbReference>
<evidence type="ECO:0000256" key="2">
    <source>
        <dbReference type="SAM" id="MobiDB-lite"/>
    </source>
</evidence>
<dbReference type="InterPro" id="IPR009880">
    <property type="entry name" value="Glyoxal_oxidase_N"/>
</dbReference>
<dbReference type="CDD" id="cd02851">
    <property type="entry name" value="E_set_GO_C"/>
    <property type="match status" value="1"/>
</dbReference>
<protein>
    <recommendedName>
        <fullName evidence="7">Galactose oxidase</fullName>
    </recommendedName>
</protein>
<evidence type="ECO:0000313" key="6">
    <source>
        <dbReference type="Proteomes" id="UP001054857"/>
    </source>
</evidence>
<dbReference type="InterPro" id="IPR037293">
    <property type="entry name" value="Gal_Oxidase_central_sf"/>
</dbReference>
<evidence type="ECO:0000259" key="4">
    <source>
        <dbReference type="Pfam" id="PF09118"/>
    </source>
</evidence>
<dbReference type="Gene3D" id="2.60.40.10">
    <property type="entry name" value="Immunoglobulins"/>
    <property type="match status" value="1"/>
</dbReference>
<dbReference type="InterPro" id="IPR011043">
    <property type="entry name" value="Gal_Oxase/kelch_b-propeller"/>
</dbReference>
<gene>
    <name evidence="5" type="ORF">Agub_g6322</name>
</gene>
<dbReference type="Gene3D" id="2.130.10.80">
    <property type="entry name" value="Galactose oxidase/kelch, beta-propeller"/>
    <property type="match status" value="1"/>
</dbReference>
<keyword evidence="1" id="KW-0732">Signal</keyword>
<dbReference type="Pfam" id="PF09118">
    <property type="entry name" value="GO-like_E_set"/>
    <property type="match status" value="1"/>
</dbReference>
<dbReference type="InterPro" id="IPR013783">
    <property type="entry name" value="Ig-like_fold"/>
</dbReference>
<dbReference type="PANTHER" id="PTHR32208:SF21">
    <property type="entry name" value="LOW QUALITY PROTEIN: ALDEHYDE OXIDASE GLOX-LIKE"/>
    <property type="match status" value="1"/>
</dbReference>
<dbReference type="SUPFAM" id="SSF81296">
    <property type="entry name" value="E set domains"/>
    <property type="match status" value="1"/>
</dbReference>
<keyword evidence="6" id="KW-1185">Reference proteome</keyword>
<dbReference type="PANTHER" id="PTHR32208">
    <property type="entry name" value="SECRETED PROTEIN-RELATED"/>
    <property type="match status" value="1"/>
</dbReference>
<reference evidence="5 6" key="1">
    <citation type="journal article" date="2021" name="Sci. Rep.">
        <title>Genome sequencing of the multicellular alga Astrephomene provides insights into convergent evolution of germ-soma differentiation.</title>
        <authorList>
            <person name="Yamashita S."/>
            <person name="Yamamoto K."/>
            <person name="Matsuzaki R."/>
            <person name="Suzuki S."/>
            <person name="Yamaguchi H."/>
            <person name="Hirooka S."/>
            <person name="Minakuchi Y."/>
            <person name="Miyagishima S."/>
            <person name="Kawachi M."/>
            <person name="Toyoda A."/>
            <person name="Nozaki H."/>
        </authorList>
    </citation>
    <scope>NUCLEOTIDE SEQUENCE [LARGE SCALE GENOMIC DNA]</scope>
    <source>
        <strain evidence="5 6">NIES-4017</strain>
    </source>
</reference>
<feature type="compositionally biased region" description="Low complexity" evidence="2">
    <location>
        <begin position="74"/>
        <end position="88"/>
    </location>
</feature>
<dbReference type="InterPro" id="IPR014756">
    <property type="entry name" value="Ig_E-set"/>
</dbReference>
<dbReference type="InterPro" id="IPR015202">
    <property type="entry name" value="GO-like_E_set"/>
</dbReference>
<evidence type="ECO:0000313" key="5">
    <source>
        <dbReference type="EMBL" id="GFR45012.1"/>
    </source>
</evidence>
<sequence>MARSVRKLQHASSLWVATTLVLGAAVLLAVVLPAAASRDLSTVIKRHAAVHGFNLGSAAEHQDQQRQVVEHPTAGASSSRGLLAAKKASPPPPKPKSPPPPKPSPPSIDDEGAGPADGNPNTPSDPNVGLPTIPTNNESAYGQWILKAVGNIVAVHLCAVPGTDKFFFMERPSGRHPDGSNNIAGYYDYMSNRFTNVNYTDSVFCAGHTVTQDGHVLVVGGHIAKSGYGDGLKGLRVFSRRTLTFKRIANMSYPRWYPTATLLPNGMVTIMGGTVLPGAGTGKNPIYEIWDPRNPASTVKRNQSAGMVKNTNDIYYPNTYVLPTGDLFLFCNRYGEITEPLTGTVRATLPSWSTLAKGVFTEYPFTGTSVMLPLTPENGYTPEVVYFGGQFSYGWINTTASKLALRIKVQYNETTGNYTFGDGWTAEKMPLPRVMGDAIVLPNGKVVVLNGAIKGLAGDSASGGVAKANEPNLWPVLYDPTLPQGSRMKLMSRSMIPRLYHSTVALTTDGSLLVAGCDRCDKYWWTTPGGISKSPTSFAEYRIEVFRPPCWFNVTAKPNIMSLDPTTWDEYDEVHVMQYGANFSVQYSMFYESDAVTSAVLVSPSSTTHSTNMNQRVVGLKIVEHDTVTRQLVLEGPPNINIAPPGWYMLFLLNGDVYGQSEWVRLPGDAPRMDDYFATLKK</sequence>
<feature type="region of interest" description="Disordered" evidence="2">
    <location>
        <begin position="61"/>
        <end position="134"/>
    </location>
</feature>
<accession>A0AAD3DQY6</accession>
<feature type="domain" description="Glyoxal oxidase N-terminal" evidence="3">
    <location>
        <begin position="186"/>
        <end position="549"/>
    </location>
</feature>
<feature type="compositionally biased region" description="Pro residues" evidence="2">
    <location>
        <begin position="89"/>
        <end position="106"/>
    </location>
</feature>
<evidence type="ECO:0000256" key="1">
    <source>
        <dbReference type="ARBA" id="ARBA00022729"/>
    </source>
</evidence>
<name>A0AAD3DQY6_9CHLO</name>
<proteinExistence type="predicted"/>
<evidence type="ECO:0008006" key="7">
    <source>
        <dbReference type="Google" id="ProtNLM"/>
    </source>
</evidence>
<dbReference type="AlphaFoldDB" id="A0AAD3DQY6"/>
<comment type="caution">
    <text evidence="5">The sequence shown here is derived from an EMBL/GenBank/DDBJ whole genome shotgun (WGS) entry which is preliminary data.</text>
</comment>